<evidence type="ECO:0000313" key="2">
    <source>
        <dbReference type="Proteomes" id="UP000640274"/>
    </source>
</evidence>
<protein>
    <recommendedName>
        <fullName evidence="3">Glyoxalase-like domain-containing protein</fullName>
    </recommendedName>
</protein>
<dbReference type="SUPFAM" id="SSF54593">
    <property type="entry name" value="Glyoxalase/Bleomycin resistance protein/Dihydroxybiphenyl dioxygenase"/>
    <property type="match status" value="1"/>
</dbReference>
<organism evidence="1 2">
    <name type="scientific">Paenibacillus roseus</name>
    <dbReference type="NCBI Taxonomy" id="2798579"/>
    <lineage>
        <taxon>Bacteria</taxon>
        <taxon>Bacillati</taxon>
        <taxon>Bacillota</taxon>
        <taxon>Bacilli</taxon>
        <taxon>Bacillales</taxon>
        <taxon>Paenibacillaceae</taxon>
        <taxon>Paenibacillus</taxon>
    </lineage>
</organism>
<accession>A0A934JA20</accession>
<name>A0A934JA20_9BACL</name>
<evidence type="ECO:0008006" key="3">
    <source>
        <dbReference type="Google" id="ProtNLM"/>
    </source>
</evidence>
<sequence>MKIDHLVVNVDPFIQEDRAFISSVQAAGLPYQPKWGKGTKGFKVSNIWIGSEYFELVRIKKPDGGGWVKDWTERYNNGHRGLVGLALDVEDIEASYRKISGKEISITPPEPLRFRWFFNLLQRTMPWRNAYLTALQGVPLQIFLQQMKDEKSRSFMNQYMVPNSRDNAINGIREVIIYGELTDDDKRLLRALFDNCEEQEDELTVRLQSQVIRFIKSAEHKTEVILQCDNQELADKTLQLHNIHIRNG</sequence>
<keyword evidence="2" id="KW-1185">Reference proteome</keyword>
<proteinExistence type="predicted"/>
<dbReference type="Proteomes" id="UP000640274">
    <property type="component" value="Unassembled WGS sequence"/>
</dbReference>
<dbReference type="EMBL" id="JAELUP010000117">
    <property type="protein sequence ID" value="MBJ6364293.1"/>
    <property type="molecule type" value="Genomic_DNA"/>
</dbReference>
<evidence type="ECO:0000313" key="1">
    <source>
        <dbReference type="EMBL" id="MBJ6364293.1"/>
    </source>
</evidence>
<comment type="caution">
    <text evidence="1">The sequence shown here is derived from an EMBL/GenBank/DDBJ whole genome shotgun (WGS) entry which is preliminary data.</text>
</comment>
<dbReference type="Gene3D" id="3.10.180.10">
    <property type="entry name" value="2,3-Dihydroxybiphenyl 1,2-Dioxygenase, domain 1"/>
    <property type="match status" value="1"/>
</dbReference>
<reference evidence="1" key="1">
    <citation type="submission" date="2020-12" db="EMBL/GenBank/DDBJ databases">
        <authorList>
            <person name="Huq M.A."/>
        </authorList>
    </citation>
    <scope>NUCLEOTIDE SEQUENCE</scope>
    <source>
        <strain evidence="1">MAHUQ-46</strain>
    </source>
</reference>
<gene>
    <name evidence="1" type="ORF">JFN88_24045</name>
</gene>
<dbReference type="InterPro" id="IPR029068">
    <property type="entry name" value="Glyas_Bleomycin-R_OHBP_Dase"/>
</dbReference>
<dbReference type="AlphaFoldDB" id="A0A934JA20"/>